<dbReference type="Gene3D" id="3.60.120.10">
    <property type="entry name" value="Anthranilate synthase"/>
    <property type="match status" value="1"/>
</dbReference>
<dbReference type="InterPro" id="IPR005801">
    <property type="entry name" value="ADC_synthase"/>
</dbReference>
<gene>
    <name evidence="2" type="ORF">GCM10023213_42990</name>
</gene>
<dbReference type="InterPro" id="IPR019999">
    <property type="entry name" value="Anth_synth_I-like"/>
</dbReference>
<dbReference type="Proteomes" id="UP001499852">
    <property type="component" value="Unassembled WGS sequence"/>
</dbReference>
<reference evidence="3" key="1">
    <citation type="journal article" date="2019" name="Int. J. Syst. Evol. Microbiol.">
        <title>The Global Catalogue of Microorganisms (GCM) 10K type strain sequencing project: providing services to taxonomists for standard genome sequencing and annotation.</title>
        <authorList>
            <consortium name="The Broad Institute Genomics Platform"/>
            <consortium name="The Broad Institute Genome Sequencing Center for Infectious Disease"/>
            <person name="Wu L."/>
            <person name="Ma J."/>
        </authorList>
    </citation>
    <scope>NUCLEOTIDE SEQUENCE [LARGE SCALE GENOMIC DNA]</scope>
    <source>
        <strain evidence="3">JCM 18053</strain>
    </source>
</reference>
<organism evidence="2 3">
    <name type="scientific">Prosthecobacter algae</name>
    <dbReference type="NCBI Taxonomy" id="1144682"/>
    <lineage>
        <taxon>Bacteria</taxon>
        <taxon>Pseudomonadati</taxon>
        <taxon>Verrucomicrobiota</taxon>
        <taxon>Verrucomicrobiia</taxon>
        <taxon>Verrucomicrobiales</taxon>
        <taxon>Verrucomicrobiaceae</taxon>
        <taxon>Prosthecobacter</taxon>
    </lineage>
</organism>
<feature type="domain" description="Chorismate-utilising enzyme C-terminal" evidence="1">
    <location>
        <begin position="134"/>
        <end position="388"/>
    </location>
</feature>
<dbReference type="PRINTS" id="PR00095">
    <property type="entry name" value="ANTSNTHASEI"/>
</dbReference>
<dbReference type="EMBL" id="BAABIA010000010">
    <property type="protein sequence ID" value="GAA5147793.1"/>
    <property type="molecule type" value="Genomic_DNA"/>
</dbReference>
<dbReference type="PANTHER" id="PTHR11236">
    <property type="entry name" value="AMINOBENZOATE/ANTHRANILATE SYNTHASE"/>
    <property type="match status" value="1"/>
</dbReference>
<proteinExistence type="predicted"/>
<accession>A0ABP9PJQ9</accession>
<protein>
    <recommendedName>
        <fullName evidence="1">Chorismate-utilising enzyme C-terminal domain-containing protein</fullName>
    </recommendedName>
</protein>
<name>A0ABP9PJQ9_9BACT</name>
<dbReference type="InterPro" id="IPR015890">
    <property type="entry name" value="Chorismate_C"/>
</dbReference>
<dbReference type="Pfam" id="PF00425">
    <property type="entry name" value="Chorismate_bind"/>
    <property type="match status" value="1"/>
</dbReference>
<dbReference type="SUPFAM" id="SSF56322">
    <property type="entry name" value="ADC synthase"/>
    <property type="match status" value="1"/>
</dbReference>
<keyword evidence="3" id="KW-1185">Reference proteome</keyword>
<sequence>MGSPVEIGSQLAQAPGFVWLDSAVTIPGSVSLLTAWPETLLQGNMAQDWSQVEKALQDGTAAGCGGGLFGWVGYDGQFVLGVYPHALLYDHARDEWFESGDFCQKWASKGPFRSEMAPSDLPKLPFTPLVSRCDFLTQVRQAQEYISAGDIYQVNLSQPWRADWPSGTPFFPYYERLRRISPAPHAACLHLGGTTLLSASPELFLKLSGRTIATHPIKGTRPRFPADPEKDAASARELLACDKERAELLMITDLERNDLGQVCEFGSVKVPDLWRVESFAQVYHLVSTVTGTLRPGISHAAAFRACFPGGSITGAPKKRAAEIIAELEPHPRGPYTGAVGYFGFEGESQWNIVIRTAVQTGDEIRFHAGSGIVADSIPEKEWEETLHKASGILAAWS</sequence>
<evidence type="ECO:0000259" key="1">
    <source>
        <dbReference type="Pfam" id="PF00425"/>
    </source>
</evidence>
<evidence type="ECO:0000313" key="2">
    <source>
        <dbReference type="EMBL" id="GAA5147793.1"/>
    </source>
</evidence>
<dbReference type="PANTHER" id="PTHR11236:SF9">
    <property type="entry name" value="ANTHRANILATE SYNTHASE COMPONENT 1"/>
    <property type="match status" value="1"/>
</dbReference>
<comment type="caution">
    <text evidence="2">The sequence shown here is derived from an EMBL/GenBank/DDBJ whole genome shotgun (WGS) entry which is preliminary data.</text>
</comment>
<evidence type="ECO:0000313" key="3">
    <source>
        <dbReference type="Proteomes" id="UP001499852"/>
    </source>
</evidence>